<evidence type="ECO:0008006" key="3">
    <source>
        <dbReference type="Google" id="ProtNLM"/>
    </source>
</evidence>
<proteinExistence type="predicted"/>
<dbReference type="PANTHER" id="PTHR36436">
    <property type="entry name" value="SLL5081 PROTEIN"/>
    <property type="match status" value="1"/>
</dbReference>
<reference evidence="1 2" key="1">
    <citation type="submission" date="2012-09" db="EMBL/GenBank/DDBJ databases">
        <title>Genome Sequence of alkane-degrading Bacterium Alcanivorax sp. 19-m-6.</title>
        <authorList>
            <person name="Lai Q."/>
            <person name="Shao Z."/>
        </authorList>
    </citation>
    <scope>NUCLEOTIDE SEQUENCE [LARGE SCALE GENOMIC DNA]</scope>
    <source>
        <strain evidence="1 2">19-m-6</strain>
    </source>
</reference>
<accession>A0A095SGK2</accession>
<dbReference type="OrthoDB" id="5351532at2"/>
<evidence type="ECO:0000313" key="1">
    <source>
        <dbReference type="EMBL" id="KGD63736.1"/>
    </source>
</evidence>
<gene>
    <name evidence="1" type="ORF">Y5S_02943</name>
</gene>
<dbReference type="InterPro" id="IPR035948">
    <property type="entry name" value="YwqG-like_sf"/>
</dbReference>
<dbReference type="Pfam" id="PF09234">
    <property type="entry name" value="DUF1963"/>
    <property type="match status" value="1"/>
</dbReference>
<dbReference type="eggNOG" id="COG3878">
    <property type="taxonomic scope" value="Bacteria"/>
</dbReference>
<comment type="caution">
    <text evidence="1">The sequence shown here is derived from an EMBL/GenBank/DDBJ whole genome shotgun (WGS) entry which is preliminary data.</text>
</comment>
<dbReference type="EMBL" id="ARXV01000014">
    <property type="protein sequence ID" value="KGD63736.1"/>
    <property type="molecule type" value="Genomic_DNA"/>
</dbReference>
<dbReference type="STRING" id="1177154.Y5S_02943"/>
<evidence type="ECO:0000313" key="2">
    <source>
        <dbReference type="Proteomes" id="UP000029444"/>
    </source>
</evidence>
<dbReference type="AlphaFoldDB" id="A0A095SGK2"/>
<dbReference type="PANTHER" id="PTHR36436:SF6">
    <property type="entry name" value="SLL5081 PROTEIN"/>
    <property type="match status" value="1"/>
</dbReference>
<dbReference type="PATRIC" id="fig|1177154.3.peg.2982"/>
<dbReference type="InterPro" id="IPR015315">
    <property type="entry name" value="DUF1963"/>
</dbReference>
<organism evidence="1 2">
    <name type="scientific">Alcanivorax nanhaiticus</name>
    <dbReference type="NCBI Taxonomy" id="1177154"/>
    <lineage>
        <taxon>Bacteria</taxon>
        <taxon>Pseudomonadati</taxon>
        <taxon>Pseudomonadota</taxon>
        <taxon>Gammaproteobacteria</taxon>
        <taxon>Oceanospirillales</taxon>
        <taxon>Alcanivoracaceae</taxon>
        <taxon>Alcanivorax</taxon>
    </lineage>
</organism>
<sequence>MLPEEIKLRLASFSRPAWRPQVGPAVPGAMSKFGGLPLLKPDESWPCCGHCHQPMQLFCQIESRDLPRNMRSPFGDGVLQVFYCTNGDEDCEVLGQSHLPFSEASLVRVIPREQANGFDALPIRLPDALPEKSLTGWIPLADYPDRKETAAINDDDRDGTLALLHAHRPAPRPGDKFMGWPHWTAEVSYPTCPCCQEPMSFLMQLDSVDTLPFRFGHYGCAHIFQCDTHRDVMTLTWQSRPV</sequence>
<name>A0A095SGK2_9GAMM</name>
<dbReference type="Gene3D" id="2.30.320.10">
    <property type="entry name" value="YwqG-like"/>
    <property type="match status" value="1"/>
</dbReference>
<keyword evidence="2" id="KW-1185">Reference proteome</keyword>
<dbReference type="Proteomes" id="UP000029444">
    <property type="component" value="Unassembled WGS sequence"/>
</dbReference>
<protein>
    <recommendedName>
        <fullName evidence="3">DUF1963 domain-containing protein</fullName>
    </recommendedName>
</protein>
<dbReference type="SUPFAM" id="SSF103032">
    <property type="entry name" value="Hypothetical protein YwqG"/>
    <property type="match status" value="1"/>
</dbReference>
<dbReference type="RefSeq" id="WP_035234053.1">
    <property type="nucleotide sequence ID" value="NZ_ARXV01000014.1"/>
</dbReference>